<evidence type="ECO:0000259" key="4">
    <source>
        <dbReference type="Pfam" id="PF01287"/>
    </source>
</evidence>
<keyword evidence="6" id="KW-0648">Protein biosynthesis</keyword>
<dbReference type="GO" id="GO:0045905">
    <property type="term" value="P:positive regulation of translational termination"/>
    <property type="evidence" value="ECO:0007669"/>
    <property type="project" value="InterPro"/>
</dbReference>
<feature type="compositionally biased region" description="Basic and acidic residues" evidence="3">
    <location>
        <begin position="85"/>
        <end position="95"/>
    </location>
</feature>
<comment type="similarity">
    <text evidence="2">Belongs to the eIF-5A family. Hex1 subfamily.</text>
</comment>
<gene>
    <name evidence="6" type="ORF">T069G_06788</name>
</gene>
<evidence type="ECO:0000256" key="3">
    <source>
        <dbReference type="SAM" id="MobiDB-lite"/>
    </source>
</evidence>
<dbReference type="GO" id="GO:0003746">
    <property type="term" value="F:translation elongation factor activity"/>
    <property type="evidence" value="ECO:0007669"/>
    <property type="project" value="UniProtKB-KW"/>
</dbReference>
<evidence type="ECO:0000256" key="1">
    <source>
        <dbReference type="ARBA" id="ARBA00004431"/>
    </source>
</evidence>
<dbReference type="InterPro" id="IPR048670">
    <property type="entry name" value="IF5A-like_N"/>
</dbReference>
<dbReference type="GO" id="GO:0003723">
    <property type="term" value="F:RNA binding"/>
    <property type="evidence" value="ECO:0007669"/>
    <property type="project" value="InterPro"/>
</dbReference>
<dbReference type="SUPFAM" id="SSF50249">
    <property type="entry name" value="Nucleic acid-binding proteins"/>
    <property type="match status" value="1"/>
</dbReference>
<feature type="domain" description="Translation initiation factor 5A C-terminal" evidence="4">
    <location>
        <begin position="331"/>
        <end position="396"/>
    </location>
</feature>
<keyword evidence="6" id="KW-0251">Elongation factor</keyword>
<feature type="region of interest" description="Disordered" evidence="3">
    <location>
        <begin position="241"/>
        <end position="260"/>
    </location>
</feature>
<dbReference type="Proteomes" id="UP001140511">
    <property type="component" value="Unassembled WGS sequence"/>
</dbReference>
<dbReference type="GO" id="GO:0140266">
    <property type="term" value="C:Woronin body"/>
    <property type="evidence" value="ECO:0007669"/>
    <property type="project" value="UniProtKB-ARBA"/>
</dbReference>
<feature type="domain" description="Translation initiation factor 5A-like N-terminal" evidence="5">
    <location>
        <begin position="258"/>
        <end position="309"/>
    </location>
</feature>
<name>A0A9W9BF98_9HYPO</name>
<dbReference type="AlphaFoldDB" id="A0A9W9BF98"/>
<protein>
    <submittedName>
        <fullName evidence="6">Eukaryotic elongation factor 5A hypusine, DNA-binding OB fold domain-containing protein</fullName>
    </submittedName>
</protein>
<dbReference type="CDD" id="cd04469">
    <property type="entry name" value="S1_Hex1"/>
    <property type="match status" value="1"/>
</dbReference>
<dbReference type="InterPro" id="IPR008991">
    <property type="entry name" value="Translation_prot_SH3-like_sf"/>
</dbReference>
<dbReference type="InterPro" id="IPR014722">
    <property type="entry name" value="Rib_uL2_dom2"/>
</dbReference>
<dbReference type="SUPFAM" id="SSF50104">
    <property type="entry name" value="Translation proteins SH3-like domain"/>
    <property type="match status" value="1"/>
</dbReference>
<dbReference type="GeneID" id="80868686"/>
<dbReference type="GO" id="GO:0030428">
    <property type="term" value="C:cell septum"/>
    <property type="evidence" value="ECO:0007669"/>
    <property type="project" value="UniProtKB-SubCell"/>
</dbReference>
<dbReference type="Gene3D" id="2.30.30.30">
    <property type="match status" value="1"/>
</dbReference>
<dbReference type="InterPro" id="IPR020189">
    <property type="entry name" value="IF5A_C"/>
</dbReference>
<dbReference type="Pfam" id="PF21485">
    <property type="entry name" value="IF5A-like_N"/>
    <property type="match status" value="1"/>
</dbReference>
<feature type="compositionally biased region" description="Basic and acidic residues" evidence="3">
    <location>
        <begin position="61"/>
        <end position="78"/>
    </location>
</feature>
<dbReference type="GO" id="GO:0043022">
    <property type="term" value="F:ribosome binding"/>
    <property type="evidence" value="ECO:0007669"/>
    <property type="project" value="InterPro"/>
</dbReference>
<comment type="subcellular location">
    <subcellularLocation>
        <location evidence="1">Cell septum</location>
    </subcellularLocation>
</comment>
<dbReference type="GO" id="GO:0045901">
    <property type="term" value="P:positive regulation of translational elongation"/>
    <property type="evidence" value="ECO:0007669"/>
    <property type="project" value="InterPro"/>
</dbReference>
<evidence type="ECO:0000256" key="2">
    <source>
        <dbReference type="ARBA" id="ARBA00061629"/>
    </source>
</evidence>
<keyword evidence="7" id="KW-1185">Reference proteome</keyword>
<dbReference type="FunFam" id="2.30.30.30:FF:000033">
    <property type="entry name" value="Woronin body major protein HEX1"/>
    <property type="match status" value="1"/>
</dbReference>
<dbReference type="RefSeq" id="XP_056027577.1">
    <property type="nucleotide sequence ID" value="XM_056173998.1"/>
</dbReference>
<keyword evidence="6" id="KW-0238">DNA-binding</keyword>
<sequence length="403" mass="45776">MASPGGSIFPSTYKDNEAARPQTQITTHEEVQLTLPQKKPAGREGQLSSFPPSTDLAPPRVEQRFEEEVRITREEERHRRPGSRQSERFVKEEFRPIPPPPRDYTETQVKVDSSRRFSNPIDVAEREYRERFRPQQPEATTGLELVQVRRPHHQKSKSSHKVSDITVDERVSIARPNFPKMGYYDDEGSYHSIRQDVKHGLAKAADKLLPHHHHNHHHHHHHSDNNNTTITEHVEVDVVRHDANSSRRPAPATESQPNTVSIPCHHIRLGDFLMLQGRPCQVIRISTSSATGQYRYLGVDLFTKQLHEESSFIANPAPSVVVQTMLGPVFKQYRVLDMADGFVTAMTETGDVKQGLSVIDQSNLWSRLQQAFESGRGSVRVLVLNDGGRELAVEMKVIHGSRL</sequence>
<dbReference type="Gene3D" id="2.40.50.140">
    <property type="entry name" value="Nucleic acid-binding proteins"/>
    <property type="match status" value="1"/>
</dbReference>
<accession>A0A9W9BF98</accession>
<evidence type="ECO:0000313" key="6">
    <source>
        <dbReference type="EMBL" id="KAJ4858521.1"/>
    </source>
</evidence>
<dbReference type="InterPro" id="IPR001884">
    <property type="entry name" value="IF5A-like"/>
</dbReference>
<comment type="caution">
    <text evidence="6">The sequence shown here is derived from an EMBL/GenBank/DDBJ whole genome shotgun (WGS) entry which is preliminary data.</text>
</comment>
<dbReference type="GO" id="GO:0003677">
    <property type="term" value="F:DNA binding"/>
    <property type="evidence" value="ECO:0007669"/>
    <property type="project" value="UniProtKB-KW"/>
</dbReference>
<dbReference type="InterPro" id="IPR012340">
    <property type="entry name" value="NA-bd_OB-fold"/>
</dbReference>
<reference evidence="6" key="1">
    <citation type="submission" date="2022-09" db="EMBL/GenBank/DDBJ databases">
        <title>Chromosome-level assembly of Trichoderma breve T069, a fungus used in development of biopesticide product.</title>
        <authorList>
            <person name="Lin R."/>
            <person name="Liu T."/>
        </authorList>
    </citation>
    <scope>NUCLEOTIDE SEQUENCE</scope>
    <source>
        <strain evidence="6">T069</strain>
    </source>
</reference>
<dbReference type="Pfam" id="PF01287">
    <property type="entry name" value="eIF-5a"/>
    <property type="match status" value="1"/>
</dbReference>
<evidence type="ECO:0000313" key="7">
    <source>
        <dbReference type="Proteomes" id="UP001140511"/>
    </source>
</evidence>
<dbReference type="EMBL" id="JAOPEN010000004">
    <property type="protein sequence ID" value="KAJ4858521.1"/>
    <property type="molecule type" value="Genomic_DNA"/>
</dbReference>
<feature type="region of interest" description="Disordered" evidence="3">
    <location>
        <begin position="1"/>
        <end position="115"/>
    </location>
</feature>
<organism evidence="6 7">
    <name type="scientific">Trichoderma breve</name>
    <dbReference type="NCBI Taxonomy" id="2034170"/>
    <lineage>
        <taxon>Eukaryota</taxon>
        <taxon>Fungi</taxon>
        <taxon>Dikarya</taxon>
        <taxon>Ascomycota</taxon>
        <taxon>Pezizomycotina</taxon>
        <taxon>Sordariomycetes</taxon>
        <taxon>Hypocreomycetidae</taxon>
        <taxon>Hypocreales</taxon>
        <taxon>Hypocreaceae</taxon>
        <taxon>Trichoderma</taxon>
    </lineage>
</organism>
<proteinExistence type="inferred from homology"/>
<evidence type="ECO:0000259" key="5">
    <source>
        <dbReference type="Pfam" id="PF21485"/>
    </source>
</evidence>
<dbReference type="InterPro" id="IPR037318">
    <property type="entry name" value="Hex1_S1"/>
</dbReference>
<dbReference type="PANTHER" id="PTHR11673">
    <property type="entry name" value="TRANSLATION INITIATION FACTOR 5A FAMILY MEMBER"/>
    <property type="match status" value="1"/>
</dbReference>